<feature type="domain" description="Regulator of MON1-CCZ1 complex N-terminal" evidence="2">
    <location>
        <begin position="64"/>
        <end position="181"/>
    </location>
</feature>
<evidence type="ECO:0000259" key="2">
    <source>
        <dbReference type="Pfam" id="PF21029"/>
    </source>
</evidence>
<reference evidence="3 4" key="1">
    <citation type="journal article" date="2024" name="bioRxiv">
        <title>A reference genome for Trichogramma kaykai: A tiny desert-dwelling parasitoid wasp with competing sex-ratio distorters.</title>
        <authorList>
            <person name="Culotta J."/>
            <person name="Lindsey A.R."/>
        </authorList>
    </citation>
    <scope>NUCLEOTIDE SEQUENCE [LARGE SCALE GENOMIC DNA]</scope>
    <source>
        <strain evidence="3 4">KSX58</strain>
    </source>
</reference>
<dbReference type="EMBL" id="JBJJXI010000144">
    <property type="protein sequence ID" value="KAL3386775.1"/>
    <property type="molecule type" value="Genomic_DNA"/>
</dbReference>
<dbReference type="InterPro" id="IPR049040">
    <property type="entry name" value="RMC1_N"/>
</dbReference>
<name>A0ABD2W2N4_9HYME</name>
<feature type="domain" description="Mic1" evidence="1">
    <location>
        <begin position="420"/>
        <end position="667"/>
    </location>
</feature>
<dbReference type="PANTHER" id="PTHR12897">
    <property type="entry name" value="COLON CANCER-ASSOCIATED PROTEIN MIC1"/>
    <property type="match status" value="1"/>
</dbReference>
<keyword evidence="4" id="KW-1185">Reference proteome</keyword>
<accession>A0ABD2W2N4</accession>
<dbReference type="Pfam" id="PF07035">
    <property type="entry name" value="RMC1_C"/>
    <property type="match status" value="1"/>
</dbReference>
<dbReference type="InterPro" id="IPR036322">
    <property type="entry name" value="WD40_repeat_dom_sf"/>
</dbReference>
<comment type="caution">
    <text evidence="3">The sequence shown here is derived from an EMBL/GenBank/DDBJ whole genome shotgun (WGS) entry which is preliminary data.</text>
</comment>
<dbReference type="InterPro" id="IPR009755">
    <property type="entry name" value="RMC1_C"/>
</dbReference>
<proteinExistence type="predicted"/>
<gene>
    <name evidence="3" type="ORF">TKK_017825</name>
</gene>
<sequence>MNILFQSVNSSKHFLTQSYDSVLKRNEMSTASEVIDVEGGVDDHYLELSPEPVKFEPADDVTDVFFDDSKQQVFAIRSGGVTGVLVKSREHNINFRMDDKGPVISIKFSPDMNILAIQRTVTSVEFINYDSNSSLTGPEYSQSCKSKNASILGFVWTHGNEILFVTDHGVELFQVIPEKRIVKTLKSLSIPVNWFIFCPQSHVVLLSSGQQGVLMQALYITVGNLHKIPKFEMEAIASKPGKLAVSERDVALGILYGVPSIIVIRHQSGDNFCSSGAFVHVYTIHKMVVIRKSHILKLDMNGRFAINVVDNIIIVHHQASRTSIIFDIMLPGVSDGTVIHHTAIAPPKPIKPYSLRVPGPNISEYIDEPCELYSPKWVVFQPNIVIDSKLGCLWYVELRLSSLVKLMTDKVQLIEFLMQRKNSKQLLIQIVKDLVMKMPATLMDLPAIFNKLNTVYRSHLENEMQSVIGTPLQSNAKIQSSGSNELKYKIFLDQSDIYSHILSNLSESNIDSKMLVWILLEYIRSLSEHGIPVQHYLHELIITTLVHKQAYYQLHQLLQYHVVSDSKPLACLLLSLENHYPAAHQLALDMLKRLGNAHEEIVEVLLSKGQILPALRYIRGVGMVDQACSRKFLEVAKSANDPILFYSVYKFFEQRNLRLHNSTGFPKSERCQPYVQHFKQLFLQSDNNGCGNSDTASTMSNVSS</sequence>
<dbReference type="InterPro" id="IPR040371">
    <property type="entry name" value="RMC1"/>
</dbReference>
<evidence type="ECO:0000259" key="1">
    <source>
        <dbReference type="Pfam" id="PF07035"/>
    </source>
</evidence>
<dbReference type="Pfam" id="PF21029">
    <property type="entry name" value="RMC1_N"/>
    <property type="match status" value="1"/>
</dbReference>
<protein>
    <recommendedName>
        <fullName evidence="5">Mic1 domain-containing protein</fullName>
    </recommendedName>
</protein>
<dbReference type="Proteomes" id="UP001627154">
    <property type="component" value="Unassembled WGS sequence"/>
</dbReference>
<organism evidence="3 4">
    <name type="scientific">Trichogramma kaykai</name>
    <dbReference type="NCBI Taxonomy" id="54128"/>
    <lineage>
        <taxon>Eukaryota</taxon>
        <taxon>Metazoa</taxon>
        <taxon>Ecdysozoa</taxon>
        <taxon>Arthropoda</taxon>
        <taxon>Hexapoda</taxon>
        <taxon>Insecta</taxon>
        <taxon>Pterygota</taxon>
        <taxon>Neoptera</taxon>
        <taxon>Endopterygota</taxon>
        <taxon>Hymenoptera</taxon>
        <taxon>Apocrita</taxon>
        <taxon>Proctotrupomorpha</taxon>
        <taxon>Chalcidoidea</taxon>
        <taxon>Trichogrammatidae</taxon>
        <taxon>Trichogramma</taxon>
    </lineage>
</organism>
<evidence type="ECO:0000313" key="4">
    <source>
        <dbReference type="Proteomes" id="UP001627154"/>
    </source>
</evidence>
<dbReference type="AlphaFoldDB" id="A0ABD2W2N4"/>
<dbReference type="SUPFAM" id="SSF50978">
    <property type="entry name" value="WD40 repeat-like"/>
    <property type="match status" value="1"/>
</dbReference>
<dbReference type="PANTHER" id="PTHR12897:SF4">
    <property type="entry name" value="REGULATOR OF MON1-CCZ1 COMPLEX"/>
    <property type="match status" value="1"/>
</dbReference>
<evidence type="ECO:0008006" key="5">
    <source>
        <dbReference type="Google" id="ProtNLM"/>
    </source>
</evidence>
<evidence type="ECO:0000313" key="3">
    <source>
        <dbReference type="EMBL" id="KAL3386775.1"/>
    </source>
</evidence>